<dbReference type="Pfam" id="PF17131">
    <property type="entry name" value="LolA_like"/>
    <property type="match status" value="1"/>
</dbReference>
<name>A0ABT7JMQ4_9DEIO</name>
<dbReference type="RefSeq" id="WP_285524226.1">
    <property type="nucleotide sequence ID" value="NZ_JASNGB010000129.1"/>
</dbReference>
<dbReference type="Gene3D" id="2.50.20.10">
    <property type="entry name" value="Lipoprotein localisation LolA/LolB/LppX"/>
    <property type="match status" value="1"/>
</dbReference>
<dbReference type="Proteomes" id="UP001302059">
    <property type="component" value="Unassembled WGS sequence"/>
</dbReference>
<sequence>MKHFLPLLTLAALASTAGAQTAQDILKRVDNAQKSARDVSFRLSGNASLESQAQKIDLTVRSIPAQGVARIQFNAPDALADNIVVADRNEVRQYLFLTNQITVTPLKKATAQAGLGGLDFTRLSNVSDLLGDYSVKLLGTTSSGGKKLYQLEATPKNSGDKARVWITESGWRPTRIQFLGTGNRVLADLNVSNYRVNSGLTVAGLKTLPRDAQVIRQ</sequence>
<dbReference type="PANTHER" id="PTHR37507">
    <property type="entry name" value="SPORULATION PROTEIN YDCC"/>
    <property type="match status" value="1"/>
</dbReference>
<feature type="chain" id="PRO_5046037409" evidence="1">
    <location>
        <begin position="20"/>
        <end position="217"/>
    </location>
</feature>
<feature type="domain" description="Uncharacterized protein TP-0789" evidence="2">
    <location>
        <begin position="73"/>
        <end position="201"/>
    </location>
</feature>
<evidence type="ECO:0000313" key="4">
    <source>
        <dbReference type="Proteomes" id="UP001302059"/>
    </source>
</evidence>
<protein>
    <submittedName>
        <fullName evidence="3">Outer membrane lipoprotein carrier protein LolA</fullName>
    </submittedName>
</protein>
<keyword evidence="4" id="KW-1185">Reference proteome</keyword>
<reference evidence="3 4" key="1">
    <citation type="submission" date="2023-05" db="EMBL/GenBank/DDBJ databases">
        <authorList>
            <person name="Gao F."/>
        </authorList>
    </citation>
    <scope>NUCLEOTIDE SEQUENCE [LARGE SCALE GENOMIC DNA]</scope>
    <source>
        <strain evidence="3 4">MIMF12</strain>
    </source>
</reference>
<evidence type="ECO:0000256" key="1">
    <source>
        <dbReference type="SAM" id="SignalP"/>
    </source>
</evidence>
<evidence type="ECO:0000259" key="2">
    <source>
        <dbReference type="Pfam" id="PF17131"/>
    </source>
</evidence>
<keyword evidence="1" id="KW-0732">Signal</keyword>
<feature type="signal peptide" evidence="1">
    <location>
        <begin position="1"/>
        <end position="19"/>
    </location>
</feature>
<dbReference type="InterPro" id="IPR033399">
    <property type="entry name" value="TP_0789-like"/>
</dbReference>
<accession>A0ABT7JMQ4</accession>
<dbReference type="EMBL" id="JASNGB010000129">
    <property type="protein sequence ID" value="MDL2344944.1"/>
    <property type="molecule type" value="Genomic_DNA"/>
</dbReference>
<dbReference type="InterPro" id="IPR052944">
    <property type="entry name" value="Sporulation_related"/>
</dbReference>
<proteinExistence type="predicted"/>
<dbReference type="CDD" id="cd16324">
    <property type="entry name" value="LolA_fold-like"/>
    <property type="match status" value="1"/>
</dbReference>
<comment type="caution">
    <text evidence="3">The sequence shown here is derived from an EMBL/GenBank/DDBJ whole genome shotgun (WGS) entry which is preliminary data.</text>
</comment>
<keyword evidence="3" id="KW-0449">Lipoprotein</keyword>
<evidence type="ECO:0000313" key="3">
    <source>
        <dbReference type="EMBL" id="MDL2344944.1"/>
    </source>
</evidence>
<dbReference type="PANTHER" id="PTHR37507:SF2">
    <property type="entry name" value="SPORULATION PROTEIN YDCC"/>
    <property type="match status" value="1"/>
</dbReference>
<dbReference type="SUPFAM" id="SSF89392">
    <property type="entry name" value="Prokaryotic lipoproteins and lipoprotein localization factors"/>
    <property type="match status" value="1"/>
</dbReference>
<gene>
    <name evidence="3" type="ORF">QOL99_12405</name>
</gene>
<organism evidence="3 4">
    <name type="scientific">Deinococcus rhizophilus</name>
    <dbReference type="NCBI Taxonomy" id="3049544"/>
    <lineage>
        <taxon>Bacteria</taxon>
        <taxon>Thermotogati</taxon>
        <taxon>Deinococcota</taxon>
        <taxon>Deinococci</taxon>
        <taxon>Deinococcales</taxon>
        <taxon>Deinococcaceae</taxon>
        <taxon>Deinococcus</taxon>
    </lineage>
</organism>
<dbReference type="InterPro" id="IPR029046">
    <property type="entry name" value="LolA/LolB/LppX"/>
</dbReference>